<sequence length="133" mass="14317">MADAVDREHVYESGMAVSPGLTACSLCVGETLGDTDTASGGQLERLRRLEARGVTRLTLSECLDECNRGDVIVVRPTASSRGRVARPVWLERVAGDELTEDLAMWLAAGGPGHAPMPRSFDSRLINRSKRPPA</sequence>
<dbReference type="AlphaFoldDB" id="A0A510UZ04"/>
<proteinExistence type="predicted"/>
<comment type="caution">
    <text evidence="1">The sequence shown here is derived from an EMBL/GenBank/DDBJ whole genome shotgun (WGS) entry which is preliminary data.</text>
</comment>
<reference evidence="1 2" key="1">
    <citation type="submission" date="2019-07" db="EMBL/GenBank/DDBJ databases">
        <title>Whole genome shotgun sequence of Cellulomonas xylanilytica NBRC 101102.</title>
        <authorList>
            <person name="Hosoyama A."/>
            <person name="Uohara A."/>
            <person name="Ohji S."/>
            <person name="Ichikawa N."/>
        </authorList>
    </citation>
    <scope>NUCLEOTIDE SEQUENCE [LARGE SCALE GENOMIC DNA]</scope>
    <source>
        <strain evidence="1 2">NBRC 101102</strain>
    </source>
</reference>
<evidence type="ECO:0008006" key="3">
    <source>
        <dbReference type="Google" id="ProtNLM"/>
    </source>
</evidence>
<name>A0A510UZ04_9CELL</name>
<gene>
    <name evidence="1" type="ORF">CXY01_04120</name>
</gene>
<dbReference type="Proteomes" id="UP000321118">
    <property type="component" value="Unassembled WGS sequence"/>
</dbReference>
<dbReference type="EMBL" id="BJUB01000001">
    <property type="protein sequence ID" value="GEK19892.1"/>
    <property type="molecule type" value="Genomic_DNA"/>
</dbReference>
<evidence type="ECO:0000313" key="1">
    <source>
        <dbReference type="EMBL" id="GEK19892.1"/>
    </source>
</evidence>
<dbReference type="PROSITE" id="PS51257">
    <property type="entry name" value="PROKAR_LIPOPROTEIN"/>
    <property type="match status" value="1"/>
</dbReference>
<protein>
    <recommendedName>
        <fullName evidence="3">(2Fe-2S) ferredoxin domain-containing protein</fullName>
    </recommendedName>
</protein>
<accession>A0A510UZ04</accession>
<organism evidence="1 2">
    <name type="scientific">Cellulomonas xylanilytica</name>
    <dbReference type="NCBI Taxonomy" id="233583"/>
    <lineage>
        <taxon>Bacteria</taxon>
        <taxon>Bacillati</taxon>
        <taxon>Actinomycetota</taxon>
        <taxon>Actinomycetes</taxon>
        <taxon>Micrococcales</taxon>
        <taxon>Cellulomonadaceae</taxon>
        <taxon>Cellulomonas</taxon>
    </lineage>
</organism>
<evidence type="ECO:0000313" key="2">
    <source>
        <dbReference type="Proteomes" id="UP000321118"/>
    </source>
</evidence>
<keyword evidence="2" id="KW-1185">Reference proteome</keyword>